<dbReference type="AlphaFoldDB" id="A0A9P6AYY7"/>
<accession>A0A9P6AYY7</accession>
<name>A0A9P6AYY7_9AGAM</name>
<dbReference type="OrthoDB" id="496981at2759"/>
<dbReference type="Gene3D" id="3.40.50.1240">
    <property type="entry name" value="Phosphoglycerate mutase-like"/>
    <property type="match status" value="1"/>
</dbReference>
<comment type="caution">
    <text evidence="1">The sequence shown here is derived from an EMBL/GenBank/DDBJ whole genome shotgun (WGS) entry which is preliminary data.</text>
</comment>
<gene>
    <name evidence="1" type="ORF">BS47DRAFT_1328787</name>
</gene>
<evidence type="ECO:0008006" key="3">
    <source>
        <dbReference type="Google" id="ProtNLM"/>
    </source>
</evidence>
<dbReference type="SUPFAM" id="SSF53254">
    <property type="entry name" value="Phosphoglycerate mutase-like"/>
    <property type="match status" value="1"/>
</dbReference>
<dbReference type="InterPro" id="IPR050275">
    <property type="entry name" value="PGM_Phosphatase"/>
</dbReference>
<dbReference type="PANTHER" id="PTHR48100">
    <property type="entry name" value="BROAD-SPECIFICITY PHOSPHATASE YOR283W-RELATED"/>
    <property type="match status" value="1"/>
</dbReference>
<proteinExistence type="predicted"/>
<dbReference type="InterPro" id="IPR013078">
    <property type="entry name" value="His_Pase_superF_clade-1"/>
</dbReference>
<dbReference type="PANTHER" id="PTHR48100:SF54">
    <property type="entry name" value="PHOSPHATASE SPAC5H10.03-RELATED"/>
    <property type="match status" value="1"/>
</dbReference>
<dbReference type="InterPro" id="IPR029033">
    <property type="entry name" value="His_PPase_superfam"/>
</dbReference>
<dbReference type="Proteomes" id="UP000886523">
    <property type="component" value="Unassembled WGS sequence"/>
</dbReference>
<evidence type="ECO:0000313" key="1">
    <source>
        <dbReference type="EMBL" id="KAF9514588.1"/>
    </source>
</evidence>
<protein>
    <recommendedName>
        <fullName evidence="3">Phosphoglycerate mutase-like protein</fullName>
    </recommendedName>
</protein>
<keyword evidence="2" id="KW-1185">Reference proteome</keyword>
<evidence type="ECO:0000313" key="2">
    <source>
        <dbReference type="Proteomes" id="UP000886523"/>
    </source>
</evidence>
<organism evidence="1 2">
    <name type="scientific">Hydnum rufescens UP504</name>
    <dbReference type="NCBI Taxonomy" id="1448309"/>
    <lineage>
        <taxon>Eukaryota</taxon>
        <taxon>Fungi</taxon>
        <taxon>Dikarya</taxon>
        <taxon>Basidiomycota</taxon>
        <taxon>Agaricomycotina</taxon>
        <taxon>Agaricomycetes</taxon>
        <taxon>Cantharellales</taxon>
        <taxon>Hydnaceae</taxon>
        <taxon>Hydnum</taxon>
    </lineage>
</organism>
<dbReference type="Pfam" id="PF00300">
    <property type="entry name" value="His_Phos_1"/>
    <property type="match status" value="1"/>
</dbReference>
<dbReference type="GO" id="GO:0016791">
    <property type="term" value="F:phosphatase activity"/>
    <property type="evidence" value="ECO:0007669"/>
    <property type="project" value="TreeGrafter"/>
</dbReference>
<reference evidence="1" key="1">
    <citation type="journal article" date="2020" name="Nat. Commun.">
        <title>Large-scale genome sequencing of mycorrhizal fungi provides insights into the early evolution of symbiotic traits.</title>
        <authorList>
            <person name="Miyauchi S."/>
            <person name="Kiss E."/>
            <person name="Kuo A."/>
            <person name="Drula E."/>
            <person name="Kohler A."/>
            <person name="Sanchez-Garcia M."/>
            <person name="Morin E."/>
            <person name="Andreopoulos B."/>
            <person name="Barry K.W."/>
            <person name="Bonito G."/>
            <person name="Buee M."/>
            <person name="Carver A."/>
            <person name="Chen C."/>
            <person name="Cichocki N."/>
            <person name="Clum A."/>
            <person name="Culley D."/>
            <person name="Crous P.W."/>
            <person name="Fauchery L."/>
            <person name="Girlanda M."/>
            <person name="Hayes R.D."/>
            <person name="Keri Z."/>
            <person name="LaButti K."/>
            <person name="Lipzen A."/>
            <person name="Lombard V."/>
            <person name="Magnuson J."/>
            <person name="Maillard F."/>
            <person name="Murat C."/>
            <person name="Nolan M."/>
            <person name="Ohm R.A."/>
            <person name="Pangilinan J."/>
            <person name="Pereira M.F."/>
            <person name="Perotto S."/>
            <person name="Peter M."/>
            <person name="Pfister S."/>
            <person name="Riley R."/>
            <person name="Sitrit Y."/>
            <person name="Stielow J.B."/>
            <person name="Szollosi G."/>
            <person name="Zifcakova L."/>
            <person name="Stursova M."/>
            <person name="Spatafora J.W."/>
            <person name="Tedersoo L."/>
            <person name="Vaario L.M."/>
            <person name="Yamada A."/>
            <person name="Yan M."/>
            <person name="Wang P."/>
            <person name="Xu J."/>
            <person name="Bruns T."/>
            <person name="Baldrian P."/>
            <person name="Vilgalys R."/>
            <person name="Dunand C."/>
            <person name="Henrissat B."/>
            <person name="Grigoriev I.V."/>
            <person name="Hibbett D."/>
            <person name="Nagy L.G."/>
            <person name="Martin F.M."/>
        </authorList>
    </citation>
    <scope>NUCLEOTIDE SEQUENCE</scope>
    <source>
        <strain evidence="1">UP504</strain>
    </source>
</reference>
<sequence>MVPDGLIHLIRHTQAEHNVNSDWSIRDPSLTPLGKQQAELINESTLHNIQTTANLLVASPLTRTLQTTLIGLPQLKARLDAAGQPLIVLSRLQEESDSPCDTGKSREVLEKTEEFEGIDFSALEDDWHGKAGDFAPENVIARAKWVRRWLRARPEREIVVVSHGGFLQVITDTHPLDIWENGEIRSFTFVEEEDEDAALKRYHRIT</sequence>
<dbReference type="CDD" id="cd07067">
    <property type="entry name" value="HP_PGM_like"/>
    <property type="match status" value="1"/>
</dbReference>
<dbReference type="GO" id="GO:0005737">
    <property type="term" value="C:cytoplasm"/>
    <property type="evidence" value="ECO:0007669"/>
    <property type="project" value="TreeGrafter"/>
</dbReference>
<dbReference type="SMART" id="SM00855">
    <property type="entry name" value="PGAM"/>
    <property type="match status" value="1"/>
</dbReference>
<dbReference type="EMBL" id="MU128959">
    <property type="protein sequence ID" value="KAF9514588.1"/>
    <property type="molecule type" value="Genomic_DNA"/>
</dbReference>